<reference evidence="3" key="1">
    <citation type="submission" date="2016-11" db="EMBL/GenBank/DDBJ databases">
        <authorList>
            <person name="Shukria A."/>
            <person name="Stevens D.C."/>
        </authorList>
    </citation>
    <scope>NUCLEOTIDE SEQUENCE [LARGE SCALE GENOMIC DNA]</scope>
    <source>
        <strain evidence="3">Cbfe23</strain>
    </source>
</reference>
<protein>
    <submittedName>
        <fullName evidence="2">Alpha/beta hydrolase</fullName>
    </submittedName>
</protein>
<dbReference type="STRING" id="83449.BON30_03160"/>
<dbReference type="RefSeq" id="WP_071896314.1">
    <property type="nucleotide sequence ID" value="NZ_MPIN01000001.1"/>
</dbReference>
<dbReference type="Gene3D" id="3.40.50.1820">
    <property type="entry name" value="alpha/beta hydrolase"/>
    <property type="match status" value="1"/>
</dbReference>
<dbReference type="PANTHER" id="PTHR37017">
    <property type="entry name" value="AB HYDROLASE-1 DOMAIN-CONTAINING PROTEIN-RELATED"/>
    <property type="match status" value="1"/>
</dbReference>
<dbReference type="OrthoDB" id="9814966at2"/>
<evidence type="ECO:0000259" key="1">
    <source>
        <dbReference type="Pfam" id="PF12697"/>
    </source>
</evidence>
<reference evidence="2 3" key="2">
    <citation type="submission" date="2016-12" db="EMBL/GenBank/DDBJ databases">
        <title>Draft Genome Sequence of Cystobacter ferrugineus Strain Cbfe23.</title>
        <authorList>
            <person name="Akbar S."/>
            <person name="Dowd S.E."/>
            <person name="Stevens D.C."/>
        </authorList>
    </citation>
    <scope>NUCLEOTIDE SEQUENCE [LARGE SCALE GENOMIC DNA]</scope>
    <source>
        <strain evidence="2 3">Cbfe23</strain>
    </source>
</reference>
<dbReference type="PANTHER" id="PTHR37017:SF11">
    <property type="entry name" value="ESTERASE_LIPASE_THIOESTERASE DOMAIN-CONTAINING PROTEIN"/>
    <property type="match status" value="1"/>
</dbReference>
<evidence type="ECO:0000313" key="3">
    <source>
        <dbReference type="Proteomes" id="UP000182229"/>
    </source>
</evidence>
<dbReference type="SUPFAM" id="SSF53474">
    <property type="entry name" value="alpha/beta-Hydrolases"/>
    <property type="match status" value="1"/>
</dbReference>
<keyword evidence="2" id="KW-0378">Hydrolase</keyword>
<comment type="caution">
    <text evidence="2">The sequence shown here is derived from an EMBL/GenBank/DDBJ whole genome shotgun (WGS) entry which is preliminary data.</text>
</comment>
<dbReference type="GO" id="GO:0016787">
    <property type="term" value="F:hydrolase activity"/>
    <property type="evidence" value="ECO:0007669"/>
    <property type="project" value="UniProtKB-KW"/>
</dbReference>
<dbReference type="InterPro" id="IPR000073">
    <property type="entry name" value="AB_hydrolase_1"/>
</dbReference>
<organism evidence="2 3">
    <name type="scientific">Cystobacter ferrugineus</name>
    <dbReference type="NCBI Taxonomy" id="83449"/>
    <lineage>
        <taxon>Bacteria</taxon>
        <taxon>Pseudomonadati</taxon>
        <taxon>Myxococcota</taxon>
        <taxon>Myxococcia</taxon>
        <taxon>Myxococcales</taxon>
        <taxon>Cystobacterineae</taxon>
        <taxon>Archangiaceae</taxon>
        <taxon>Cystobacter</taxon>
    </lineage>
</organism>
<dbReference type="Pfam" id="PF12697">
    <property type="entry name" value="Abhydrolase_6"/>
    <property type="match status" value="1"/>
</dbReference>
<gene>
    <name evidence="2" type="ORF">BON30_03160</name>
</gene>
<feature type="domain" description="AB hydrolase-1" evidence="1">
    <location>
        <begin position="18"/>
        <end position="287"/>
    </location>
</feature>
<accession>A0A1L9BJ34</accession>
<name>A0A1L9BJ34_9BACT</name>
<dbReference type="InterPro" id="IPR052897">
    <property type="entry name" value="Sec-Metab_Biosynth_Hydrolase"/>
</dbReference>
<dbReference type="EMBL" id="MPIN01000001">
    <property type="protein sequence ID" value="OJH42225.1"/>
    <property type="molecule type" value="Genomic_DNA"/>
</dbReference>
<dbReference type="Proteomes" id="UP000182229">
    <property type="component" value="Unassembled WGS sequence"/>
</dbReference>
<proteinExistence type="predicted"/>
<sequence length="294" mass="31691">MTQATHRDASREKGQPTFVFVHGAGSNSFSWAPLLRELTLLGHRTLAVDLPGHGFDAQFPISYQAPQDLEAFANEPSSMARFTLQDNVDHVVDIVRRVAVHGPVILVGASMGGVTISGVGNAVPDLLARLVYISAWCCVDLPSIAEYSQAPENNESLLPSLAGVAVGNPTQIGVGRANYRSSDPSFLANAKAALMAEATDDQFRAFLNTLQPDESISVMVADARVDARTWGRVPHSYIRLTQDRSIPLSMQNKMIAEADALTPNNRFDVRTVESSHVGFILKAREVAGILASLV</sequence>
<dbReference type="InterPro" id="IPR029058">
    <property type="entry name" value="AB_hydrolase_fold"/>
</dbReference>
<dbReference type="AlphaFoldDB" id="A0A1L9BJ34"/>
<keyword evidence="3" id="KW-1185">Reference proteome</keyword>
<evidence type="ECO:0000313" key="2">
    <source>
        <dbReference type="EMBL" id="OJH42225.1"/>
    </source>
</evidence>